<feature type="compositionally biased region" description="Basic and acidic residues" evidence="5">
    <location>
        <begin position="190"/>
        <end position="204"/>
    </location>
</feature>
<reference evidence="7 8" key="1">
    <citation type="submission" date="2017-05" db="EMBL/GenBank/DDBJ databases">
        <title>Full genome sequence of Pseudorhodoplanes sinuspersici.</title>
        <authorList>
            <person name="Dastgheib S.M.M."/>
            <person name="Shavandi M."/>
            <person name="Tirandaz H."/>
        </authorList>
    </citation>
    <scope>NUCLEOTIDE SEQUENCE [LARGE SCALE GENOMIC DNA]</scope>
    <source>
        <strain evidence="7 8">RIPI110</strain>
    </source>
</reference>
<evidence type="ECO:0000256" key="4">
    <source>
        <dbReference type="HAMAP-Rule" id="MF_01341"/>
    </source>
</evidence>
<dbReference type="InterPro" id="IPR030878">
    <property type="entry name" value="Ribosomal_uL15"/>
</dbReference>
<evidence type="ECO:0000259" key="6">
    <source>
        <dbReference type="Pfam" id="PF00828"/>
    </source>
</evidence>
<feature type="compositionally biased region" description="Basic and acidic residues" evidence="5">
    <location>
        <begin position="155"/>
        <end position="164"/>
    </location>
</feature>
<dbReference type="PANTHER" id="PTHR12934:SF11">
    <property type="entry name" value="LARGE RIBOSOMAL SUBUNIT PROTEIN UL15M"/>
    <property type="match status" value="1"/>
</dbReference>
<evidence type="ECO:0000256" key="3">
    <source>
        <dbReference type="ARBA" id="ARBA00023274"/>
    </source>
</evidence>
<sequence length="212" mass="22097">MKLNQIAARPGSTKARTRVGRGIGSGKGKTGGRGGKGQTARSGVRIKGFEGGQMPLHRRLPKRGFRNTMFALALNEINLDRIQTAIDAGTLDAKNPIDIDTLVKSGVLSRARDGVKLLGGGEIKVKADFVVWRASKSAIAAVEKAGGTVKVLAPSKEEPKEPRGKNARFAAGIDKPKIIESAPAPKGGKKKADAKADTKAEKPAKGAGKAST</sequence>
<gene>
    <name evidence="4" type="primary">rplO</name>
    <name evidence="7" type="ORF">CAK95_21330</name>
</gene>
<dbReference type="OrthoDB" id="9810293at2"/>
<keyword evidence="2 4" id="KW-0689">Ribosomal protein</keyword>
<dbReference type="KEGG" id="psin:CAK95_21330"/>
<comment type="similarity">
    <text evidence="1 4">Belongs to the universal ribosomal protein uL15 family.</text>
</comment>
<evidence type="ECO:0000313" key="7">
    <source>
        <dbReference type="EMBL" id="ARQ01357.1"/>
    </source>
</evidence>
<dbReference type="EMBL" id="CP021112">
    <property type="protein sequence ID" value="ARQ01357.1"/>
    <property type="molecule type" value="Genomic_DNA"/>
</dbReference>
<evidence type="ECO:0000256" key="5">
    <source>
        <dbReference type="SAM" id="MobiDB-lite"/>
    </source>
</evidence>
<evidence type="ECO:0000256" key="1">
    <source>
        <dbReference type="ARBA" id="ARBA00007320"/>
    </source>
</evidence>
<dbReference type="AlphaFoldDB" id="A0A1W6ZVD1"/>
<dbReference type="InterPro" id="IPR036227">
    <property type="entry name" value="Ribosomal_uL15/eL18_sf"/>
</dbReference>
<dbReference type="InterPro" id="IPR005749">
    <property type="entry name" value="Ribosomal_uL15_bac-type"/>
</dbReference>
<keyword evidence="3 4" id="KW-0687">Ribonucleoprotein</keyword>
<accession>A0A1W6ZVD1</accession>
<keyword evidence="4" id="KW-0699">rRNA-binding</keyword>
<dbReference type="Proteomes" id="UP000194137">
    <property type="component" value="Chromosome"/>
</dbReference>
<evidence type="ECO:0000256" key="2">
    <source>
        <dbReference type="ARBA" id="ARBA00022980"/>
    </source>
</evidence>
<dbReference type="PANTHER" id="PTHR12934">
    <property type="entry name" value="50S RIBOSOMAL PROTEIN L15"/>
    <property type="match status" value="1"/>
</dbReference>
<dbReference type="STRING" id="1235591.CAK95_21330"/>
<feature type="region of interest" description="Disordered" evidence="5">
    <location>
        <begin position="153"/>
        <end position="212"/>
    </location>
</feature>
<keyword evidence="8" id="KW-1185">Reference proteome</keyword>
<name>A0A1W6ZVD1_9HYPH</name>
<dbReference type="InterPro" id="IPR021131">
    <property type="entry name" value="Ribosomal_uL15/eL18"/>
</dbReference>
<comment type="function">
    <text evidence="4">Binds to the 23S rRNA.</text>
</comment>
<evidence type="ECO:0000313" key="8">
    <source>
        <dbReference type="Proteomes" id="UP000194137"/>
    </source>
</evidence>
<comment type="subunit">
    <text evidence="4">Part of the 50S ribosomal subunit.</text>
</comment>
<dbReference type="GO" id="GO:0022625">
    <property type="term" value="C:cytosolic large ribosomal subunit"/>
    <property type="evidence" value="ECO:0007669"/>
    <property type="project" value="TreeGrafter"/>
</dbReference>
<dbReference type="GO" id="GO:0006412">
    <property type="term" value="P:translation"/>
    <property type="evidence" value="ECO:0007669"/>
    <property type="project" value="UniProtKB-UniRule"/>
</dbReference>
<dbReference type="Pfam" id="PF00828">
    <property type="entry name" value="Ribosomal_L27A"/>
    <property type="match status" value="1"/>
</dbReference>
<feature type="domain" description="Large ribosomal subunit protein uL15/eL18" evidence="6">
    <location>
        <begin position="76"/>
        <end position="149"/>
    </location>
</feature>
<organism evidence="7 8">
    <name type="scientific">Pseudorhodoplanes sinuspersici</name>
    <dbReference type="NCBI Taxonomy" id="1235591"/>
    <lineage>
        <taxon>Bacteria</taxon>
        <taxon>Pseudomonadati</taxon>
        <taxon>Pseudomonadota</taxon>
        <taxon>Alphaproteobacteria</taxon>
        <taxon>Hyphomicrobiales</taxon>
        <taxon>Pseudorhodoplanes</taxon>
    </lineage>
</organism>
<feature type="region of interest" description="Disordered" evidence="5">
    <location>
        <begin position="1"/>
        <end position="41"/>
    </location>
</feature>
<feature type="compositionally biased region" description="Gly residues" evidence="5">
    <location>
        <begin position="21"/>
        <end position="37"/>
    </location>
</feature>
<dbReference type="NCBIfam" id="TIGR01071">
    <property type="entry name" value="rplO_bact"/>
    <property type="match status" value="1"/>
</dbReference>
<dbReference type="HAMAP" id="MF_01341">
    <property type="entry name" value="Ribosomal_uL15"/>
    <property type="match status" value="1"/>
</dbReference>
<protein>
    <recommendedName>
        <fullName evidence="4">Large ribosomal subunit protein uL15</fullName>
    </recommendedName>
</protein>
<dbReference type="GO" id="GO:0019843">
    <property type="term" value="F:rRNA binding"/>
    <property type="evidence" value="ECO:0007669"/>
    <property type="project" value="UniProtKB-UniRule"/>
</dbReference>
<keyword evidence="4" id="KW-0694">RNA-binding</keyword>
<dbReference type="Gene3D" id="3.100.10.10">
    <property type="match status" value="1"/>
</dbReference>
<dbReference type="SUPFAM" id="SSF52080">
    <property type="entry name" value="Ribosomal proteins L15p and L18e"/>
    <property type="match status" value="1"/>
</dbReference>
<dbReference type="GO" id="GO:0003735">
    <property type="term" value="F:structural constituent of ribosome"/>
    <property type="evidence" value="ECO:0007669"/>
    <property type="project" value="InterPro"/>
</dbReference>
<proteinExistence type="inferred from homology"/>